<evidence type="ECO:0000256" key="2">
    <source>
        <dbReference type="ARBA" id="ARBA00007424"/>
    </source>
</evidence>
<keyword evidence="5" id="KW-0808">Transferase</keyword>
<dbReference type="GO" id="GO:0009231">
    <property type="term" value="P:riboflavin biosynthetic process"/>
    <property type="evidence" value="ECO:0007669"/>
    <property type="project" value="UniProtKB-UniPathway"/>
</dbReference>
<accession>K1S8B9</accession>
<dbReference type="NCBIfam" id="TIGR00114">
    <property type="entry name" value="lumazine-synth"/>
    <property type="match status" value="1"/>
</dbReference>
<dbReference type="Gene3D" id="3.40.50.960">
    <property type="entry name" value="Lumazine/riboflavin synthase"/>
    <property type="match status" value="1"/>
</dbReference>
<dbReference type="Pfam" id="PF00885">
    <property type="entry name" value="DMRL_synthase"/>
    <property type="match status" value="1"/>
</dbReference>
<dbReference type="InterPro" id="IPR002180">
    <property type="entry name" value="LS/RS"/>
</dbReference>
<dbReference type="GO" id="GO:0009349">
    <property type="term" value="C:riboflavin synthase complex"/>
    <property type="evidence" value="ECO:0007669"/>
    <property type="project" value="InterPro"/>
</dbReference>
<evidence type="ECO:0000256" key="5">
    <source>
        <dbReference type="ARBA" id="ARBA00022679"/>
    </source>
</evidence>
<name>K1S8B9_9ZZZZ</name>
<gene>
    <name evidence="7" type="ORF">OBE_12453</name>
</gene>
<sequence length="214" mass="22754">MATAYHNLSDYDFSSVPSAEKMKFGIVVSEWNYNITGALLKGAIDTLKKHGAKDENILVKTVPGSFELTFGANQLIEYSEVDAVIAIGCVVRGDTPHFDYVCMGATQGITQLNASGDVPVIYGLITTNTMEQAEDRAGGKLGNKGDECAITAIKMIDSNGELADPAECKQIADLGVDFLACGIGNIHGVYPADWAGLSFERLGEIKAETGDLPL</sequence>
<dbReference type="UniPathway" id="UPA00275">
    <property type="reaction ID" value="UER00404"/>
</dbReference>
<dbReference type="GO" id="GO:0008270">
    <property type="term" value="F:zinc ion binding"/>
    <property type="evidence" value="ECO:0007669"/>
    <property type="project" value="InterPro"/>
</dbReference>
<dbReference type="InterPro" id="IPR034964">
    <property type="entry name" value="LS"/>
</dbReference>
<comment type="pathway">
    <text evidence="1">Cofactor biosynthesis; riboflavin biosynthesis; riboflavin from 2-hydroxy-3-oxobutyl phosphate and 5-amino-6-(D-ribitylamino)uracil: step 1/2.</text>
</comment>
<reference evidence="7" key="1">
    <citation type="journal article" date="2013" name="Environ. Microbiol.">
        <title>Microbiota from the distal guts of lean and obese adolescents exhibit partial functional redundancy besides clear differences in community structure.</title>
        <authorList>
            <person name="Ferrer M."/>
            <person name="Ruiz A."/>
            <person name="Lanza F."/>
            <person name="Haange S.B."/>
            <person name="Oberbach A."/>
            <person name="Till H."/>
            <person name="Bargiela R."/>
            <person name="Campoy C."/>
            <person name="Segura M.T."/>
            <person name="Richter M."/>
            <person name="von Bergen M."/>
            <person name="Seifert J."/>
            <person name="Suarez A."/>
        </authorList>
    </citation>
    <scope>NUCLEOTIDE SEQUENCE</scope>
</reference>
<evidence type="ECO:0000256" key="4">
    <source>
        <dbReference type="ARBA" id="ARBA00022619"/>
    </source>
</evidence>
<dbReference type="SUPFAM" id="SSF52121">
    <property type="entry name" value="Lumazine synthase"/>
    <property type="match status" value="1"/>
</dbReference>
<evidence type="ECO:0000256" key="1">
    <source>
        <dbReference type="ARBA" id="ARBA00004917"/>
    </source>
</evidence>
<proteinExistence type="inferred from homology"/>
<keyword evidence="4" id="KW-0686">Riboflavin biosynthesis</keyword>
<evidence type="ECO:0000313" key="7">
    <source>
        <dbReference type="EMBL" id="EKC53713.1"/>
    </source>
</evidence>
<dbReference type="EMBL" id="AJWZ01008580">
    <property type="protein sequence ID" value="EKC53713.1"/>
    <property type="molecule type" value="Genomic_DNA"/>
</dbReference>
<dbReference type="GO" id="GO:0016832">
    <property type="term" value="F:aldehyde-lyase activity"/>
    <property type="evidence" value="ECO:0007669"/>
    <property type="project" value="InterPro"/>
</dbReference>
<dbReference type="GO" id="GO:0005975">
    <property type="term" value="P:carbohydrate metabolic process"/>
    <property type="evidence" value="ECO:0007669"/>
    <property type="project" value="InterPro"/>
</dbReference>
<dbReference type="EC" id="2.5.1.78" evidence="3"/>
<comment type="similarity">
    <text evidence="2">Belongs to the DMRL synthase family.</text>
</comment>
<dbReference type="PANTHER" id="PTHR21058:SF0">
    <property type="entry name" value="6,7-DIMETHYL-8-RIBITYLLUMAZINE SYNTHASE"/>
    <property type="match status" value="1"/>
</dbReference>
<evidence type="ECO:0000256" key="6">
    <source>
        <dbReference type="ARBA" id="ARBA00048785"/>
    </source>
</evidence>
<organism evidence="7">
    <name type="scientific">human gut metagenome</name>
    <dbReference type="NCBI Taxonomy" id="408170"/>
    <lineage>
        <taxon>unclassified sequences</taxon>
        <taxon>metagenomes</taxon>
        <taxon>organismal metagenomes</taxon>
    </lineage>
</organism>
<dbReference type="HAMAP" id="MF_00178">
    <property type="entry name" value="Lumazine_synth"/>
    <property type="match status" value="1"/>
</dbReference>
<dbReference type="CDD" id="cd09209">
    <property type="entry name" value="Lumazine_synthase-I"/>
    <property type="match status" value="1"/>
</dbReference>
<comment type="caution">
    <text evidence="7">The sequence shown here is derived from an EMBL/GenBank/DDBJ whole genome shotgun (WGS) entry which is preliminary data.</text>
</comment>
<comment type="catalytic activity">
    <reaction evidence="6">
        <text>(2S)-2-hydroxy-3-oxobutyl phosphate + 5-amino-6-(D-ribitylamino)uracil = 6,7-dimethyl-8-(1-D-ribityl)lumazine + phosphate + 2 H2O + H(+)</text>
        <dbReference type="Rhea" id="RHEA:26152"/>
        <dbReference type="ChEBI" id="CHEBI:15377"/>
        <dbReference type="ChEBI" id="CHEBI:15378"/>
        <dbReference type="ChEBI" id="CHEBI:15934"/>
        <dbReference type="ChEBI" id="CHEBI:43474"/>
        <dbReference type="ChEBI" id="CHEBI:58201"/>
        <dbReference type="ChEBI" id="CHEBI:58830"/>
        <dbReference type="EC" id="2.5.1.78"/>
    </reaction>
</comment>
<dbReference type="InterPro" id="IPR036467">
    <property type="entry name" value="LS/RS_sf"/>
</dbReference>
<protein>
    <recommendedName>
        <fullName evidence="3">6,7-dimethyl-8-ribityllumazine synthase</fullName>
        <ecNumber evidence="3">2.5.1.78</ecNumber>
    </recommendedName>
</protein>
<dbReference type="AlphaFoldDB" id="K1S8B9"/>
<feature type="non-terminal residue" evidence="7">
    <location>
        <position position="214"/>
    </location>
</feature>
<dbReference type="PANTHER" id="PTHR21058">
    <property type="entry name" value="6,7-DIMETHYL-8-RIBITYLLUMAZINE SYNTHASE DMRL SYNTHASE LUMAZINE SYNTHASE"/>
    <property type="match status" value="1"/>
</dbReference>
<dbReference type="GO" id="GO:0005829">
    <property type="term" value="C:cytosol"/>
    <property type="evidence" value="ECO:0007669"/>
    <property type="project" value="TreeGrafter"/>
</dbReference>
<evidence type="ECO:0000256" key="3">
    <source>
        <dbReference type="ARBA" id="ARBA00012664"/>
    </source>
</evidence>
<dbReference type="SUPFAM" id="SSF51569">
    <property type="entry name" value="Aldolase"/>
    <property type="match status" value="1"/>
</dbReference>
<dbReference type="GO" id="GO:0000906">
    <property type="term" value="F:6,7-dimethyl-8-ribityllumazine synthase activity"/>
    <property type="evidence" value="ECO:0007669"/>
    <property type="project" value="UniProtKB-EC"/>
</dbReference>